<keyword evidence="4" id="KW-1185">Reference proteome</keyword>
<evidence type="ECO:0000256" key="2">
    <source>
        <dbReference type="HAMAP-Rule" id="MF_00498"/>
    </source>
</evidence>
<dbReference type="InterPro" id="IPR005369">
    <property type="entry name" value="UPF0179"/>
</dbReference>
<protein>
    <recommendedName>
        <fullName evidence="2">UPF0179 protein MSHOH_0835</fullName>
    </recommendedName>
</protein>
<dbReference type="PATRIC" id="fig|1434110.4.peg.1025"/>
<dbReference type="STRING" id="1434110.MSHOH_0835"/>
<comment type="similarity">
    <text evidence="1 2">Belongs to the UPF0179 family.</text>
</comment>
<evidence type="ECO:0000313" key="4">
    <source>
        <dbReference type="Proteomes" id="UP000033101"/>
    </source>
</evidence>
<evidence type="ECO:0000313" key="3">
    <source>
        <dbReference type="EMBL" id="AKB77318.1"/>
    </source>
</evidence>
<reference evidence="3 4" key="1">
    <citation type="submission" date="2014-07" db="EMBL/GenBank/DDBJ databases">
        <title>Methanogenic archaea and the global carbon cycle.</title>
        <authorList>
            <person name="Henriksen J.R."/>
            <person name="Luke J."/>
            <person name="Reinhart S."/>
            <person name="Benedict M.N."/>
            <person name="Youngblut N.D."/>
            <person name="Metcalf M.E."/>
            <person name="Whitaker R.J."/>
            <person name="Metcalf W.W."/>
        </authorList>
    </citation>
    <scope>NUCLEOTIDE SEQUENCE [LARGE SCALE GENOMIC DNA]</scope>
    <source>
        <strain evidence="3 4">HB-1</strain>
    </source>
</reference>
<evidence type="ECO:0000256" key="1">
    <source>
        <dbReference type="ARBA" id="ARBA00010824"/>
    </source>
</evidence>
<dbReference type="KEGG" id="mhor:MSHOH_0835"/>
<dbReference type="Proteomes" id="UP000033101">
    <property type="component" value="Chromosome"/>
</dbReference>
<dbReference type="PANTHER" id="PTHR40699">
    <property type="entry name" value="UPF0179 PROTEIN MJ1627"/>
    <property type="match status" value="1"/>
</dbReference>
<proteinExistence type="inferred from homology"/>
<dbReference type="EMBL" id="CP009516">
    <property type="protein sequence ID" value="AKB77318.1"/>
    <property type="molecule type" value="Genomic_DNA"/>
</dbReference>
<accession>A0A0E3SD60</accession>
<organism evidence="3 4">
    <name type="scientific">Methanosarcina horonobensis HB-1 = JCM 15518</name>
    <dbReference type="NCBI Taxonomy" id="1434110"/>
    <lineage>
        <taxon>Archaea</taxon>
        <taxon>Methanobacteriati</taxon>
        <taxon>Methanobacteriota</taxon>
        <taxon>Stenosarchaea group</taxon>
        <taxon>Methanomicrobia</taxon>
        <taxon>Methanosarcinales</taxon>
        <taxon>Methanosarcinaceae</taxon>
        <taxon>Methanosarcina</taxon>
    </lineage>
</organism>
<sequence length="186" mass="21302">MPYFRSRFNTKFKMFGNNFRYPENSKIPEKNLNGRTIMTESDTKITLIGSRLAREGLEFIFKGEMPECKKCRLKNTCLNLEPGRRYRVVRIRSKDIHECFLHDSGVLAVDVSRAPITTNVESRKAVEGAKIMYEPAKCGKKECGEYEICHPEGLLKGDKCKIVEVLESLDSKCEASNSLKKVKLAW</sequence>
<gene>
    <name evidence="3" type="ORF">MSHOH_0835</name>
</gene>
<dbReference type="HAMAP" id="MF_00498">
    <property type="entry name" value="UPF0179"/>
    <property type="match status" value="1"/>
</dbReference>
<dbReference type="HOGENOM" id="CLU_121764_0_0_2"/>
<dbReference type="PANTHER" id="PTHR40699:SF1">
    <property type="entry name" value="UPF0179 PROTEIN MJ1627"/>
    <property type="match status" value="1"/>
</dbReference>
<name>A0A0E3SD60_9EURY</name>
<dbReference type="Pfam" id="PF03684">
    <property type="entry name" value="UPF0179"/>
    <property type="match status" value="1"/>
</dbReference>
<dbReference type="AlphaFoldDB" id="A0A0E3SD60"/>